<protein>
    <submittedName>
        <fullName evidence="4">N-acyl-phosphatidylethanolamine-hydrolyzing phospholipase D</fullName>
    </submittedName>
</protein>
<keyword evidence="5" id="KW-1185">Reference proteome</keyword>
<dbReference type="EMBL" id="LUGH01000753">
    <property type="protein sequence ID" value="OBZ82948.1"/>
    <property type="molecule type" value="Genomic_DNA"/>
</dbReference>
<dbReference type="InParanoid" id="A0A1C7N1T3"/>
<feature type="binding site" evidence="1">
    <location>
        <position position="328"/>
    </location>
    <ligand>
        <name>an N-acyl-1,2-diacyl-sn-glycero-3-phosphoethanolamine</name>
        <dbReference type="ChEBI" id="CHEBI:62537"/>
    </ligand>
</feature>
<dbReference type="Gene3D" id="3.60.15.10">
    <property type="entry name" value="Ribonuclease Z/Hydroxyacylglutathione hydrolase-like"/>
    <property type="match status" value="1"/>
</dbReference>
<dbReference type="AlphaFoldDB" id="A0A1C7N1T3"/>
<evidence type="ECO:0000313" key="5">
    <source>
        <dbReference type="Proteomes" id="UP000093000"/>
    </source>
</evidence>
<feature type="binding site" evidence="1">
    <location>
        <position position="159"/>
    </location>
    <ligand>
        <name>an N-acyl-1,2-diacyl-sn-glycero-3-phosphoethanolamine</name>
        <dbReference type="ChEBI" id="CHEBI:62537"/>
    </ligand>
</feature>
<dbReference type="Proteomes" id="UP000093000">
    <property type="component" value="Unassembled WGS sequence"/>
</dbReference>
<dbReference type="GO" id="GO:0070290">
    <property type="term" value="F:N-acylphosphatidylethanolamine-specific phospholipase D activity"/>
    <property type="evidence" value="ECO:0007669"/>
    <property type="project" value="InterPro"/>
</dbReference>
<dbReference type="PANTHER" id="PTHR15032">
    <property type="entry name" value="N-ACYL-PHOSPHATIDYLETHANOLAMINE-HYDROLYZING PHOSPHOLIPASE D"/>
    <property type="match status" value="1"/>
</dbReference>
<evidence type="ECO:0000313" key="4">
    <source>
        <dbReference type="EMBL" id="OBZ82948.1"/>
    </source>
</evidence>
<dbReference type="GO" id="GO:0005737">
    <property type="term" value="C:cytoplasm"/>
    <property type="evidence" value="ECO:0007669"/>
    <property type="project" value="TreeGrafter"/>
</dbReference>
<dbReference type="Pfam" id="PF12706">
    <property type="entry name" value="Lactamase_B_2"/>
    <property type="match status" value="2"/>
</dbReference>
<keyword evidence="2" id="KW-0732">Signal</keyword>
<reference evidence="4 5" key="1">
    <citation type="submission" date="2016-03" db="EMBL/GenBank/DDBJ databases">
        <title>Choanephora cucurbitarum.</title>
        <authorList>
            <person name="Min B."/>
            <person name="Park H."/>
            <person name="Park J.-H."/>
            <person name="Shin H.-D."/>
            <person name="Choi I.-G."/>
        </authorList>
    </citation>
    <scope>NUCLEOTIDE SEQUENCE [LARGE SCALE GENOMIC DNA]</scope>
    <source>
        <strain evidence="4 5">KUS-F28377</strain>
    </source>
</reference>
<dbReference type="SUPFAM" id="SSF56281">
    <property type="entry name" value="Metallo-hydrolase/oxidoreductase"/>
    <property type="match status" value="1"/>
</dbReference>
<feature type="domain" description="Metallo-beta-lactamase" evidence="3">
    <location>
        <begin position="299"/>
        <end position="351"/>
    </location>
</feature>
<accession>A0A1C7N1T3</accession>
<evidence type="ECO:0000256" key="2">
    <source>
        <dbReference type="SAM" id="SignalP"/>
    </source>
</evidence>
<evidence type="ECO:0000259" key="3">
    <source>
        <dbReference type="Pfam" id="PF12706"/>
    </source>
</evidence>
<dbReference type="InterPro" id="IPR036866">
    <property type="entry name" value="RibonucZ/Hydroxyglut_hydro"/>
</dbReference>
<dbReference type="PANTHER" id="PTHR15032:SF4">
    <property type="entry name" value="N-ACYL-PHOSPHATIDYLETHANOLAMINE-HYDROLYZING PHOSPHOLIPASE D"/>
    <property type="match status" value="1"/>
</dbReference>
<dbReference type="PIRSF" id="PIRSF038896">
    <property type="entry name" value="NAPE-PLD"/>
    <property type="match status" value="1"/>
</dbReference>
<feature type="chain" id="PRO_5008889425" evidence="2">
    <location>
        <begin position="25"/>
        <end position="396"/>
    </location>
</feature>
<dbReference type="InterPro" id="IPR024884">
    <property type="entry name" value="NAPE-PLD"/>
</dbReference>
<dbReference type="STRING" id="101091.A0A1C7N1T3"/>
<evidence type="ECO:0000256" key="1">
    <source>
        <dbReference type="PIRSR" id="PIRSR038896-50"/>
    </source>
</evidence>
<dbReference type="OrthoDB" id="332863at2759"/>
<dbReference type="GO" id="GO:0008270">
    <property type="term" value="F:zinc ion binding"/>
    <property type="evidence" value="ECO:0007669"/>
    <property type="project" value="InterPro"/>
</dbReference>
<feature type="signal peptide" evidence="2">
    <location>
        <begin position="1"/>
        <end position="24"/>
    </location>
</feature>
<feature type="domain" description="Metallo-beta-lactamase" evidence="3">
    <location>
        <begin position="108"/>
        <end position="254"/>
    </location>
</feature>
<proteinExistence type="predicted"/>
<organism evidence="4 5">
    <name type="scientific">Choanephora cucurbitarum</name>
    <dbReference type="NCBI Taxonomy" id="101091"/>
    <lineage>
        <taxon>Eukaryota</taxon>
        <taxon>Fungi</taxon>
        <taxon>Fungi incertae sedis</taxon>
        <taxon>Mucoromycota</taxon>
        <taxon>Mucoromycotina</taxon>
        <taxon>Mucoromycetes</taxon>
        <taxon>Mucorales</taxon>
        <taxon>Mucorineae</taxon>
        <taxon>Choanephoraceae</taxon>
        <taxon>Choanephoroideae</taxon>
        <taxon>Choanephora</taxon>
    </lineage>
</organism>
<comment type="caution">
    <text evidence="4">The sequence shown here is derived from an EMBL/GenBank/DDBJ whole genome shotgun (WGS) entry which is preliminary data.</text>
</comment>
<name>A0A1C7N1T3_9FUNG</name>
<sequence>MMRRSMSTLASCSMFVSLTPKIYAEGKRPHHDGNRFRNPWPSFVPFTVSKVAKTIWSMDLSGTEKKIRPVDLPEKLDIQWDKPQKDNQITATWLGHACVLVQLKGFTVLFDPIFSQRCSPVQFMGPKRYTQTPCLMEQLPPIDIVVISHNHVTECASSYDHMDQNTLYQLDQLNPNCKFCVPLGNKKLLSLANPLDESGNERVMELDWWDSVVLKKEEEKEELKLTCTPSQHQSGRGLFDKDIALWSSWSIEGSNVLDDALLNTTRRDTGYRSVPDSATSEEEKDYKYLDTLPHCPAFKEIGDKLGPFDLALIPIGAYSPRWFMSTFHCSPEDAVDLHRDVKSKKSMAIHWGTFVLTDEPVEEPPQRLIAALAERGLDKHEFTVVPLGGTMTATSE</sequence>
<gene>
    <name evidence="4" type="primary">NAPEPLD_0</name>
    <name evidence="4" type="ORF">A0J61_09001</name>
</gene>
<dbReference type="InterPro" id="IPR001279">
    <property type="entry name" value="Metallo-B-lactamas"/>
</dbReference>